<accession>A0AAD0WDQ1</accession>
<gene>
    <name evidence="2" type="ORF">D0907_16115</name>
    <name evidence="3" type="ORF">SAMN04487854_11468</name>
</gene>
<keyword evidence="4" id="KW-1185">Reference proteome</keyword>
<dbReference type="KEGG" id="pdj:D0907_16115"/>
<evidence type="ECO:0000313" key="2">
    <source>
        <dbReference type="EMBL" id="AXV66714.1"/>
    </source>
</evidence>
<evidence type="ECO:0000313" key="5">
    <source>
        <dbReference type="Proteomes" id="UP000264605"/>
    </source>
</evidence>
<sequence>MIYLLPIIAISGLVALLWYARFKNECKGFCISCAITCIALLVTSAMMLAGLGALRSSMMFAVTIFIIYQLLGLVKPIKID</sequence>
<feature type="transmembrane region" description="Helical" evidence="1">
    <location>
        <begin position="57"/>
        <end position="74"/>
    </location>
</feature>
<organism evidence="2 5">
    <name type="scientific">Pseudoalteromonas lipolytica</name>
    <dbReference type="NCBI Taxonomy" id="570156"/>
    <lineage>
        <taxon>Bacteria</taxon>
        <taxon>Pseudomonadati</taxon>
        <taxon>Pseudomonadota</taxon>
        <taxon>Gammaproteobacteria</taxon>
        <taxon>Alteromonadales</taxon>
        <taxon>Pseudoalteromonadaceae</taxon>
        <taxon>Pseudoalteromonas</taxon>
    </lineage>
</organism>
<dbReference type="Proteomes" id="UP000183805">
    <property type="component" value="Unassembled WGS sequence"/>
</dbReference>
<feature type="transmembrane region" description="Helical" evidence="1">
    <location>
        <begin position="29"/>
        <end position="51"/>
    </location>
</feature>
<name>A0AAD0WDQ1_9GAMM</name>
<evidence type="ECO:0000256" key="1">
    <source>
        <dbReference type="SAM" id="Phobius"/>
    </source>
</evidence>
<dbReference type="EMBL" id="CP032090">
    <property type="protein sequence ID" value="AXV66714.1"/>
    <property type="molecule type" value="Genomic_DNA"/>
</dbReference>
<protein>
    <submittedName>
        <fullName evidence="2">Uncharacterized protein</fullName>
    </submittedName>
</protein>
<dbReference type="RefSeq" id="WP_036973594.1">
    <property type="nucleotide sequence ID" value="NZ_CP032090.1"/>
</dbReference>
<dbReference type="Proteomes" id="UP000264605">
    <property type="component" value="Chromosome"/>
</dbReference>
<reference evidence="2 5" key="2">
    <citation type="submission" date="2018-08" db="EMBL/GenBank/DDBJ databases">
        <title>Draft genome sequence of Pseudoalteromonas donghaensis HJ51.</title>
        <authorList>
            <person name="Oh J."/>
            <person name="Roh D."/>
        </authorList>
    </citation>
    <scope>NUCLEOTIDE SEQUENCE [LARGE SCALE GENOMIC DNA]</scope>
    <source>
        <strain evidence="2 5">HJ51</strain>
    </source>
</reference>
<keyword evidence="1" id="KW-0472">Membrane</keyword>
<keyword evidence="1" id="KW-1133">Transmembrane helix</keyword>
<proteinExistence type="predicted"/>
<dbReference type="AlphaFoldDB" id="A0AAD0WDQ1"/>
<evidence type="ECO:0000313" key="4">
    <source>
        <dbReference type="Proteomes" id="UP000183805"/>
    </source>
</evidence>
<evidence type="ECO:0000313" key="3">
    <source>
        <dbReference type="EMBL" id="SFT90021.1"/>
    </source>
</evidence>
<keyword evidence="1" id="KW-0812">Transmembrane</keyword>
<reference evidence="3 4" key="1">
    <citation type="submission" date="2016-10" db="EMBL/GenBank/DDBJ databases">
        <authorList>
            <person name="Varghese N."/>
            <person name="Submissions S."/>
        </authorList>
    </citation>
    <scope>NUCLEOTIDE SEQUENCE [LARGE SCALE GENOMIC DNA]</scope>
    <source>
        <strain evidence="3 4">CGMCC 1.8499</strain>
    </source>
</reference>
<dbReference type="EMBL" id="FPAZ01000014">
    <property type="protein sequence ID" value="SFT90021.1"/>
    <property type="molecule type" value="Genomic_DNA"/>
</dbReference>
<feature type="transmembrane region" description="Helical" evidence="1">
    <location>
        <begin position="6"/>
        <end position="22"/>
    </location>
</feature>
<dbReference type="GeneID" id="99507007"/>